<dbReference type="PANTHER" id="PTHR11803:SF58">
    <property type="entry name" value="PROTEIN HMF1-RELATED"/>
    <property type="match status" value="1"/>
</dbReference>
<dbReference type="PANTHER" id="PTHR11803">
    <property type="entry name" value="2-IMINOBUTANOATE/2-IMINOPROPANOATE DEAMINASE RIDA"/>
    <property type="match status" value="1"/>
</dbReference>
<dbReference type="Proteomes" id="UP001322277">
    <property type="component" value="Chromosome 4"/>
</dbReference>
<gene>
    <name evidence="2" type="ORF">CDEST_06142</name>
</gene>
<dbReference type="SUPFAM" id="SSF55298">
    <property type="entry name" value="YjgF-like"/>
    <property type="match status" value="1"/>
</dbReference>
<dbReference type="AlphaFoldDB" id="A0AAX4IE35"/>
<dbReference type="GO" id="GO:0005829">
    <property type="term" value="C:cytosol"/>
    <property type="evidence" value="ECO:0007669"/>
    <property type="project" value="TreeGrafter"/>
</dbReference>
<name>A0AAX4IE35_9PEZI</name>
<dbReference type="InterPro" id="IPR035959">
    <property type="entry name" value="RutC-like_sf"/>
</dbReference>
<dbReference type="RefSeq" id="XP_062778352.1">
    <property type="nucleotide sequence ID" value="XM_062922301.1"/>
</dbReference>
<accession>A0AAX4IE35</accession>
<evidence type="ECO:0000256" key="1">
    <source>
        <dbReference type="ARBA" id="ARBA00010552"/>
    </source>
</evidence>
<dbReference type="KEGG" id="cdet:87942645"/>
<dbReference type="Gene3D" id="3.30.1330.40">
    <property type="entry name" value="RutC-like"/>
    <property type="match status" value="1"/>
</dbReference>
<dbReference type="Pfam" id="PF01042">
    <property type="entry name" value="Ribonuc_L-PSP"/>
    <property type="match status" value="1"/>
</dbReference>
<sequence length="89" mass="9637">MRRDHADGKWQKRILTNIQAVLGAAGATLGDAVKVNIYLADMSQFAAVNAVYETFFQSPRPARTCVSFKGLPYGTDVEMECVANAVAKA</sequence>
<dbReference type="GO" id="GO:0005739">
    <property type="term" value="C:mitochondrion"/>
    <property type="evidence" value="ECO:0007669"/>
    <property type="project" value="TreeGrafter"/>
</dbReference>
<protein>
    <submittedName>
        <fullName evidence="2">YjgF/YER057c/UK114 family, RutC-like superfamily protein</fullName>
    </submittedName>
</protein>
<evidence type="ECO:0000313" key="2">
    <source>
        <dbReference type="EMBL" id="WQF81128.1"/>
    </source>
</evidence>
<evidence type="ECO:0000313" key="3">
    <source>
        <dbReference type="Proteomes" id="UP001322277"/>
    </source>
</evidence>
<proteinExistence type="inferred from homology"/>
<dbReference type="GeneID" id="87942645"/>
<dbReference type="InterPro" id="IPR006175">
    <property type="entry name" value="YjgF/YER057c/UK114"/>
</dbReference>
<organism evidence="2 3">
    <name type="scientific">Colletotrichum destructivum</name>
    <dbReference type="NCBI Taxonomy" id="34406"/>
    <lineage>
        <taxon>Eukaryota</taxon>
        <taxon>Fungi</taxon>
        <taxon>Dikarya</taxon>
        <taxon>Ascomycota</taxon>
        <taxon>Pezizomycotina</taxon>
        <taxon>Sordariomycetes</taxon>
        <taxon>Hypocreomycetidae</taxon>
        <taxon>Glomerellales</taxon>
        <taxon>Glomerellaceae</taxon>
        <taxon>Colletotrichum</taxon>
        <taxon>Colletotrichum destructivum species complex</taxon>
    </lineage>
</organism>
<reference evidence="3" key="1">
    <citation type="journal article" date="2023" name="bioRxiv">
        <title>Complete genome of the Medicago anthracnose fungus, Colletotrichum destructivum, reveals a mini-chromosome-like region within a core chromosome.</title>
        <authorList>
            <person name="Lapalu N."/>
            <person name="Simon A."/>
            <person name="Lu A."/>
            <person name="Plaumann P.-L."/>
            <person name="Amselem J."/>
            <person name="Pigne S."/>
            <person name="Auger A."/>
            <person name="Koch C."/>
            <person name="Dallery J.-F."/>
            <person name="O'Connell R.J."/>
        </authorList>
    </citation>
    <scope>NUCLEOTIDE SEQUENCE [LARGE SCALE GENOMIC DNA]</scope>
    <source>
        <strain evidence="3">CBS 520.97</strain>
    </source>
</reference>
<comment type="similarity">
    <text evidence="1">Belongs to the RutC family.</text>
</comment>
<keyword evidence="3" id="KW-1185">Reference proteome</keyword>
<dbReference type="CDD" id="cd00448">
    <property type="entry name" value="YjgF_YER057c_UK114_family"/>
    <property type="match status" value="1"/>
</dbReference>
<dbReference type="EMBL" id="CP137308">
    <property type="protein sequence ID" value="WQF81128.1"/>
    <property type="molecule type" value="Genomic_DNA"/>
</dbReference>
<dbReference type="GO" id="GO:0019239">
    <property type="term" value="F:deaminase activity"/>
    <property type="evidence" value="ECO:0007669"/>
    <property type="project" value="TreeGrafter"/>
</dbReference>